<reference evidence="9" key="1">
    <citation type="submission" date="2020-11" db="EMBL/GenBank/DDBJ databases">
        <authorList>
            <person name="Tran Van P."/>
        </authorList>
    </citation>
    <scope>NUCLEOTIDE SEQUENCE</scope>
</reference>
<dbReference type="CDD" id="cd00609">
    <property type="entry name" value="AAT_like"/>
    <property type="match status" value="1"/>
</dbReference>
<feature type="non-terminal residue" evidence="9">
    <location>
        <position position="187"/>
    </location>
</feature>
<evidence type="ECO:0000256" key="1">
    <source>
        <dbReference type="ARBA" id="ARBA00001933"/>
    </source>
</evidence>
<dbReference type="OrthoDB" id="2015537at2759"/>
<name>A0A7R8X2K1_9CRUS</name>
<evidence type="ECO:0000256" key="3">
    <source>
        <dbReference type="ARBA" id="ARBA00012748"/>
    </source>
</evidence>
<protein>
    <recommendedName>
        <fullName evidence="3">histidinol-phosphate transaminase</fullName>
        <ecNumber evidence="3">2.6.1.9</ecNumber>
    </recommendedName>
</protein>
<gene>
    <name evidence="9" type="ORF">CTOB1V02_LOCUS17486</name>
</gene>
<keyword evidence="4" id="KW-0032">Aminotransferase</keyword>
<dbReference type="InterPro" id="IPR004839">
    <property type="entry name" value="Aminotransferase_I/II_large"/>
</dbReference>
<dbReference type="SUPFAM" id="SSF53383">
    <property type="entry name" value="PLP-dependent transferases"/>
    <property type="match status" value="1"/>
</dbReference>
<organism evidence="9">
    <name type="scientific">Cyprideis torosa</name>
    <dbReference type="NCBI Taxonomy" id="163714"/>
    <lineage>
        <taxon>Eukaryota</taxon>
        <taxon>Metazoa</taxon>
        <taxon>Ecdysozoa</taxon>
        <taxon>Arthropoda</taxon>
        <taxon>Crustacea</taxon>
        <taxon>Oligostraca</taxon>
        <taxon>Ostracoda</taxon>
        <taxon>Podocopa</taxon>
        <taxon>Podocopida</taxon>
        <taxon>Cytherocopina</taxon>
        <taxon>Cytheroidea</taxon>
        <taxon>Cytherideidae</taxon>
        <taxon>Cyprideis</taxon>
    </lineage>
</organism>
<dbReference type="Gene3D" id="3.40.640.10">
    <property type="entry name" value="Type I PLP-dependent aspartate aminotransferase-like (Major domain)"/>
    <property type="match status" value="1"/>
</dbReference>
<dbReference type="Pfam" id="PF00155">
    <property type="entry name" value="Aminotran_1_2"/>
    <property type="match status" value="1"/>
</dbReference>
<evidence type="ECO:0000256" key="2">
    <source>
        <dbReference type="ARBA" id="ARBA00005011"/>
    </source>
</evidence>
<evidence type="ECO:0000259" key="8">
    <source>
        <dbReference type="Pfam" id="PF00155"/>
    </source>
</evidence>
<dbReference type="AlphaFoldDB" id="A0A7R8X2K1"/>
<keyword evidence="6" id="KW-0663">Pyridoxal phosphate</keyword>
<dbReference type="EC" id="2.6.1.9" evidence="3"/>
<dbReference type="InterPro" id="IPR015422">
    <property type="entry name" value="PyrdxlP-dep_Trfase_small"/>
</dbReference>
<dbReference type="InterPro" id="IPR015424">
    <property type="entry name" value="PyrdxlP-dep_Trfase"/>
</dbReference>
<comment type="cofactor">
    <cofactor evidence="1">
        <name>pyridoxal 5'-phosphate</name>
        <dbReference type="ChEBI" id="CHEBI:597326"/>
    </cofactor>
</comment>
<dbReference type="PANTHER" id="PTHR42885:SF2">
    <property type="entry name" value="HISTIDINOL-PHOSPHATE AMINOTRANSFERASE"/>
    <property type="match status" value="1"/>
</dbReference>
<keyword evidence="5" id="KW-0808">Transferase</keyword>
<sequence>GLPLDAADFSLDGQTSLALIEQHQPAIIFLAYPNNPTGNHWDRATIEQIIAAAPGLVVLDEAYQPFADDSFMQDLGKYPNLVVMRTVSKQGLAGVRLGYLCGPQDWLSEFDKVRLPYNINVLTQVTVEFALHHQDEFDRQAAQIRADRGLLQQALNKIDGIRAFPSAANFLLLRALPGRAGSLHQAI</sequence>
<evidence type="ECO:0000256" key="7">
    <source>
        <dbReference type="ARBA" id="ARBA00047481"/>
    </source>
</evidence>
<dbReference type="InterPro" id="IPR015421">
    <property type="entry name" value="PyrdxlP-dep_Trfase_major"/>
</dbReference>
<dbReference type="Gene3D" id="3.90.1150.10">
    <property type="entry name" value="Aspartate Aminotransferase, domain 1"/>
    <property type="match status" value="1"/>
</dbReference>
<dbReference type="GO" id="GO:0004400">
    <property type="term" value="F:histidinol-phosphate transaminase activity"/>
    <property type="evidence" value="ECO:0007669"/>
    <property type="project" value="UniProtKB-EC"/>
</dbReference>
<evidence type="ECO:0000256" key="4">
    <source>
        <dbReference type="ARBA" id="ARBA00022576"/>
    </source>
</evidence>
<dbReference type="EMBL" id="OB736106">
    <property type="protein sequence ID" value="CAD7239671.1"/>
    <property type="molecule type" value="Genomic_DNA"/>
</dbReference>
<proteinExistence type="predicted"/>
<feature type="domain" description="Aminotransferase class I/classII large" evidence="8">
    <location>
        <begin position="6"/>
        <end position="178"/>
    </location>
</feature>
<comment type="pathway">
    <text evidence="2">Amino-acid biosynthesis; L-histidine biosynthesis; L-histidine from 5-phospho-alpha-D-ribose 1-diphosphate: step 7/9.</text>
</comment>
<accession>A0A7R8X2K1</accession>
<evidence type="ECO:0000313" key="9">
    <source>
        <dbReference type="EMBL" id="CAD7239671.1"/>
    </source>
</evidence>
<evidence type="ECO:0000256" key="6">
    <source>
        <dbReference type="ARBA" id="ARBA00022898"/>
    </source>
</evidence>
<dbReference type="PANTHER" id="PTHR42885">
    <property type="entry name" value="HISTIDINOL-PHOSPHATE AMINOTRANSFERASE-RELATED"/>
    <property type="match status" value="1"/>
</dbReference>
<feature type="non-terminal residue" evidence="9">
    <location>
        <position position="1"/>
    </location>
</feature>
<comment type="catalytic activity">
    <reaction evidence="7">
        <text>L-histidinol phosphate + 2-oxoglutarate = 3-(imidazol-4-yl)-2-oxopropyl phosphate + L-glutamate</text>
        <dbReference type="Rhea" id="RHEA:23744"/>
        <dbReference type="ChEBI" id="CHEBI:16810"/>
        <dbReference type="ChEBI" id="CHEBI:29985"/>
        <dbReference type="ChEBI" id="CHEBI:57766"/>
        <dbReference type="ChEBI" id="CHEBI:57980"/>
        <dbReference type="EC" id="2.6.1.9"/>
    </reaction>
</comment>
<evidence type="ECO:0000256" key="5">
    <source>
        <dbReference type="ARBA" id="ARBA00022679"/>
    </source>
</evidence>
<dbReference type="GO" id="GO:0030170">
    <property type="term" value="F:pyridoxal phosphate binding"/>
    <property type="evidence" value="ECO:0007669"/>
    <property type="project" value="InterPro"/>
</dbReference>